<proteinExistence type="predicted"/>
<evidence type="ECO:0000313" key="1">
    <source>
        <dbReference type="Proteomes" id="UP000025227"/>
    </source>
</evidence>
<keyword evidence="1" id="KW-1185">Reference proteome</keyword>
<sequence length="119" mass="13162">MPPLSRDSESTAMIVRKWHKSTDTVTLSFTVASEIGKPPLVVFSKEVEKAWKGLVDKHNLNQRTSSQLSKIASLDQIDEKESPKDGVKKSCTGFLFPPRISWLLVSYIASTLPPAVHGL</sequence>
<dbReference type="AlphaFoldDB" id="A0A7I4XSZ2"/>
<reference evidence="2" key="1">
    <citation type="submission" date="2020-12" db="UniProtKB">
        <authorList>
            <consortium name="WormBaseParasite"/>
        </authorList>
    </citation>
    <scope>IDENTIFICATION</scope>
    <source>
        <strain evidence="2">MHco3</strain>
    </source>
</reference>
<dbReference type="WBParaSite" id="HCON_00002130-00002">
    <property type="protein sequence ID" value="HCON_00002130-00002"/>
    <property type="gene ID" value="HCON_00002130"/>
</dbReference>
<evidence type="ECO:0000313" key="2">
    <source>
        <dbReference type="WBParaSite" id="HCON_00002130-00002"/>
    </source>
</evidence>
<accession>A0A7I4XSZ2</accession>
<dbReference type="Proteomes" id="UP000025227">
    <property type="component" value="Unplaced"/>
</dbReference>
<protein>
    <submittedName>
        <fullName evidence="2">PH_RBD domain-containing protein</fullName>
    </submittedName>
</protein>
<organism evidence="1 2">
    <name type="scientific">Haemonchus contortus</name>
    <name type="common">Barber pole worm</name>
    <dbReference type="NCBI Taxonomy" id="6289"/>
    <lineage>
        <taxon>Eukaryota</taxon>
        <taxon>Metazoa</taxon>
        <taxon>Ecdysozoa</taxon>
        <taxon>Nematoda</taxon>
        <taxon>Chromadorea</taxon>
        <taxon>Rhabditida</taxon>
        <taxon>Rhabditina</taxon>
        <taxon>Rhabditomorpha</taxon>
        <taxon>Strongyloidea</taxon>
        <taxon>Trichostrongylidae</taxon>
        <taxon>Haemonchus</taxon>
    </lineage>
</organism>
<name>A0A7I4XSZ2_HAECO</name>
<dbReference type="OrthoDB" id="5789231at2759"/>